<dbReference type="EMBL" id="JAOWKZ010000002">
    <property type="protein sequence ID" value="MCV2872592.1"/>
    <property type="molecule type" value="Genomic_DNA"/>
</dbReference>
<protein>
    <submittedName>
        <fullName evidence="1">Uncharacterized protein</fullName>
    </submittedName>
</protein>
<reference evidence="1 2" key="1">
    <citation type="submission" date="2022-10" db="EMBL/GenBank/DDBJ databases">
        <title>Defluviimonas sp. nov., isolated from ocean surface sediments.</title>
        <authorList>
            <person name="He W."/>
            <person name="Wang L."/>
            <person name="Zhang D.-F."/>
        </authorList>
    </citation>
    <scope>NUCLEOTIDE SEQUENCE [LARGE SCALE GENOMIC DNA]</scope>
    <source>
        <strain evidence="1 2">WL0050</strain>
    </source>
</reference>
<proteinExistence type="predicted"/>
<accession>A0ABT2ZNA3</accession>
<dbReference type="Proteomes" id="UP001652564">
    <property type="component" value="Unassembled WGS sequence"/>
</dbReference>
<gene>
    <name evidence="1" type="ORF">OEZ71_09800</name>
</gene>
<evidence type="ECO:0000313" key="1">
    <source>
        <dbReference type="EMBL" id="MCV2872592.1"/>
    </source>
</evidence>
<evidence type="ECO:0000313" key="2">
    <source>
        <dbReference type="Proteomes" id="UP001652564"/>
    </source>
</evidence>
<keyword evidence="2" id="KW-1185">Reference proteome</keyword>
<sequence>MKREAHGSGITEYSLNLPETAVEQKEVMRQNTEAWNAAMRDGGGIFGAVTSNAVYVCNEVLRQSENAKPFLEDTPEAFADVILTNIDCARHEIADGNADLAARHAFDAGVEWAKAQMKWQWEADALRGGKVHAGSKSAGQETSRINNPLRMERFARMSELIPKLGKSRAAKICEREGLGNSSAILKQWNRHQES</sequence>
<organism evidence="1 2">
    <name type="scientific">Albidovulum litorale</name>
    <dbReference type="NCBI Taxonomy" id="2984134"/>
    <lineage>
        <taxon>Bacteria</taxon>
        <taxon>Pseudomonadati</taxon>
        <taxon>Pseudomonadota</taxon>
        <taxon>Alphaproteobacteria</taxon>
        <taxon>Rhodobacterales</taxon>
        <taxon>Paracoccaceae</taxon>
        <taxon>Albidovulum</taxon>
    </lineage>
</organism>
<comment type="caution">
    <text evidence="1">The sequence shown here is derived from an EMBL/GenBank/DDBJ whole genome shotgun (WGS) entry which is preliminary data.</text>
</comment>
<dbReference type="RefSeq" id="WP_263739772.1">
    <property type="nucleotide sequence ID" value="NZ_JAOWKZ010000002.1"/>
</dbReference>
<name>A0ABT2ZNA3_9RHOB</name>